<dbReference type="Pfam" id="PF00378">
    <property type="entry name" value="ECH_1"/>
    <property type="match status" value="1"/>
</dbReference>
<protein>
    <submittedName>
        <fullName evidence="2">Enoyl-CoA hydratase-related protein</fullName>
    </submittedName>
</protein>
<dbReference type="PANTHER" id="PTHR43802:SF1">
    <property type="entry name" value="IP11341P-RELATED"/>
    <property type="match status" value="1"/>
</dbReference>
<dbReference type="InterPro" id="IPR029045">
    <property type="entry name" value="ClpP/crotonase-like_dom_sf"/>
</dbReference>
<dbReference type="SUPFAM" id="SSF52096">
    <property type="entry name" value="ClpP/crotonase"/>
    <property type="match status" value="1"/>
</dbReference>
<name>A0ABU9ZWS1_9HYPH</name>
<evidence type="ECO:0000313" key="2">
    <source>
        <dbReference type="EMBL" id="MEN3235858.1"/>
    </source>
</evidence>
<dbReference type="EMBL" id="JAQYXP010000002">
    <property type="protein sequence ID" value="MEN3235858.1"/>
    <property type="molecule type" value="Genomic_DNA"/>
</dbReference>
<accession>A0ABU9ZWS1</accession>
<dbReference type="InterPro" id="IPR001753">
    <property type="entry name" value="Enoyl-CoA_hydra/iso"/>
</dbReference>
<dbReference type="Proteomes" id="UP001407347">
    <property type="component" value="Unassembled WGS sequence"/>
</dbReference>
<dbReference type="PANTHER" id="PTHR43802">
    <property type="entry name" value="ENOYL-COA HYDRATASE"/>
    <property type="match status" value="1"/>
</dbReference>
<dbReference type="Gene3D" id="3.90.226.10">
    <property type="entry name" value="2-enoyl-CoA Hydratase, Chain A, domain 1"/>
    <property type="match status" value="1"/>
</dbReference>
<evidence type="ECO:0000313" key="3">
    <source>
        <dbReference type="Proteomes" id="UP001407347"/>
    </source>
</evidence>
<dbReference type="CDD" id="cd06558">
    <property type="entry name" value="crotonase-like"/>
    <property type="match status" value="1"/>
</dbReference>
<comment type="caution">
    <text evidence="2">The sequence shown here is derived from an EMBL/GenBank/DDBJ whole genome shotgun (WGS) entry which is preliminary data.</text>
</comment>
<gene>
    <name evidence="2" type="ORF">PUR29_20080</name>
</gene>
<keyword evidence="3" id="KW-1185">Reference proteome</keyword>
<comment type="similarity">
    <text evidence="1">Belongs to the enoyl-CoA hydratase/isomerase family.</text>
</comment>
<reference evidence="2 3" key="1">
    <citation type="journal article" date="2023" name="PLoS ONE">
        <title>Complete genome assembly of Hawai'i environmental nontuberculous mycobacteria reveals unexpected co-isolation with methylobacteria.</title>
        <authorList>
            <person name="Hendrix J."/>
            <person name="Epperson L.E."/>
            <person name="Tong E.I."/>
            <person name="Chan Y.L."/>
            <person name="Hasan N.A."/>
            <person name="Dawrs S.N."/>
            <person name="Norton G.J."/>
            <person name="Virdi R."/>
            <person name="Crooks J.L."/>
            <person name="Chan E.D."/>
            <person name="Honda J.R."/>
            <person name="Strong M."/>
        </authorList>
    </citation>
    <scope>NUCLEOTIDE SEQUENCE [LARGE SCALE GENOMIC DNA]</scope>
    <source>
        <strain evidence="2 3">NJH_HI04-1</strain>
    </source>
</reference>
<organism evidence="2 3">
    <name type="scientific">Methylobacterium ajmalii</name>
    <dbReference type="NCBI Taxonomy" id="2738439"/>
    <lineage>
        <taxon>Bacteria</taxon>
        <taxon>Pseudomonadati</taxon>
        <taxon>Pseudomonadota</taxon>
        <taxon>Alphaproteobacteria</taxon>
        <taxon>Hyphomicrobiales</taxon>
        <taxon>Methylobacteriaceae</taxon>
        <taxon>Methylobacterium</taxon>
    </lineage>
</organism>
<proteinExistence type="inferred from homology"/>
<evidence type="ECO:0000256" key="1">
    <source>
        <dbReference type="ARBA" id="ARBA00005254"/>
    </source>
</evidence>
<sequence>MRIRADTARFAESFVKIGTIPGDGGAWLLPRIVGWSKACKMALTGDAVSAQEALACGLVS</sequence>